<dbReference type="SUPFAM" id="SSF55874">
    <property type="entry name" value="ATPase domain of HSP90 chaperone/DNA topoisomerase II/histidine kinase"/>
    <property type="match status" value="1"/>
</dbReference>
<dbReference type="InterPro" id="IPR035965">
    <property type="entry name" value="PAS-like_dom_sf"/>
</dbReference>
<evidence type="ECO:0000259" key="1">
    <source>
        <dbReference type="PROSITE" id="PS50109"/>
    </source>
</evidence>
<proteinExistence type="predicted"/>
<dbReference type="Pfam" id="PF08448">
    <property type="entry name" value="PAS_4"/>
    <property type="match status" value="1"/>
</dbReference>
<dbReference type="PROSITE" id="PS50109">
    <property type="entry name" value="HIS_KIN"/>
    <property type="match status" value="1"/>
</dbReference>
<gene>
    <name evidence="4" type="ORF">Desaf_1551</name>
</gene>
<dbReference type="InterPro" id="IPR013656">
    <property type="entry name" value="PAS_4"/>
</dbReference>
<dbReference type="HOGENOM" id="CLU_000445_114_57_7"/>
<feature type="domain" description="PAS" evidence="2">
    <location>
        <begin position="181"/>
        <end position="216"/>
    </location>
</feature>
<dbReference type="Pfam" id="PF08447">
    <property type="entry name" value="PAS_3"/>
    <property type="match status" value="1"/>
</dbReference>
<dbReference type="InterPro" id="IPR003594">
    <property type="entry name" value="HATPase_dom"/>
</dbReference>
<dbReference type="CDD" id="cd00130">
    <property type="entry name" value="PAS"/>
    <property type="match status" value="3"/>
</dbReference>
<dbReference type="InterPro" id="IPR000700">
    <property type="entry name" value="PAS-assoc_C"/>
</dbReference>
<organism evidence="4 5">
    <name type="scientific">Desulfocurvibacter africanus subsp. africanus str. Walvis Bay</name>
    <dbReference type="NCBI Taxonomy" id="690850"/>
    <lineage>
        <taxon>Bacteria</taxon>
        <taxon>Pseudomonadati</taxon>
        <taxon>Thermodesulfobacteriota</taxon>
        <taxon>Desulfovibrionia</taxon>
        <taxon>Desulfovibrionales</taxon>
        <taxon>Desulfovibrionaceae</taxon>
        <taxon>Desulfocurvibacter</taxon>
    </lineage>
</organism>
<dbReference type="InterPro" id="IPR013655">
    <property type="entry name" value="PAS_fold_3"/>
</dbReference>
<dbReference type="InterPro" id="IPR001610">
    <property type="entry name" value="PAC"/>
</dbReference>
<dbReference type="eggNOG" id="COG3920">
    <property type="taxonomic scope" value="Bacteria"/>
</dbReference>
<dbReference type="SMART" id="SM00387">
    <property type="entry name" value="HATPase_c"/>
    <property type="match status" value="1"/>
</dbReference>
<dbReference type="KEGG" id="daf:Desaf_1551"/>
<dbReference type="InterPro" id="IPR011495">
    <property type="entry name" value="Sig_transdc_His_kin_sub2_dim/P"/>
</dbReference>
<feature type="domain" description="PAC" evidence="3">
    <location>
        <begin position="231"/>
        <end position="281"/>
    </location>
</feature>
<dbReference type="eggNOG" id="COG2202">
    <property type="taxonomic scope" value="Bacteria"/>
</dbReference>
<dbReference type="SUPFAM" id="SSF55785">
    <property type="entry name" value="PYP-like sensor domain (PAS domain)"/>
    <property type="match status" value="3"/>
</dbReference>
<dbReference type="PROSITE" id="PS50112">
    <property type="entry name" value="PAS"/>
    <property type="match status" value="3"/>
</dbReference>
<dbReference type="PANTHER" id="PTHR43065:SF23">
    <property type="entry name" value="SENSOR HISTIDINE KINASE PDTAS"/>
    <property type="match status" value="1"/>
</dbReference>
<dbReference type="STRING" id="690850.Desaf_1551"/>
<feature type="domain" description="Histidine kinase" evidence="1">
    <location>
        <begin position="418"/>
        <end position="609"/>
    </location>
</feature>
<dbReference type="GO" id="GO:0016301">
    <property type="term" value="F:kinase activity"/>
    <property type="evidence" value="ECO:0007669"/>
    <property type="project" value="UniProtKB-KW"/>
</dbReference>
<feature type="domain" description="PAS" evidence="2">
    <location>
        <begin position="282"/>
        <end position="345"/>
    </location>
</feature>
<accession>F3Z0R4</accession>
<evidence type="ECO:0000313" key="5">
    <source>
        <dbReference type="Proteomes" id="UP000007844"/>
    </source>
</evidence>
<dbReference type="InterPro" id="IPR005467">
    <property type="entry name" value="His_kinase_dom"/>
</dbReference>
<dbReference type="InterPro" id="IPR036890">
    <property type="entry name" value="HATPase_C_sf"/>
</dbReference>
<dbReference type="PANTHER" id="PTHR43065">
    <property type="entry name" value="SENSOR HISTIDINE KINASE"/>
    <property type="match status" value="1"/>
</dbReference>
<name>F3Z0R4_DESAF</name>
<keyword evidence="4" id="KW-0808">Transferase</keyword>
<dbReference type="Proteomes" id="UP000007844">
    <property type="component" value="Chromosome"/>
</dbReference>
<dbReference type="SMART" id="SM00091">
    <property type="entry name" value="PAS"/>
    <property type="match status" value="3"/>
</dbReference>
<keyword evidence="5" id="KW-1185">Reference proteome</keyword>
<reference evidence="4 5" key="1">
    <citation type="journal article" date="2011" name="J. Bacteriol.">
        <title>Genome sequence of the mercury-methylating and pleomorphic Desulfovibrio africanus Strain Walvis Bay.</title>
        <authorList>
            <person name="Brown S.D."/>
            <person name="Wall J.D."/>
            <person name="Kucken A.M."/>
            <person name="Gilmour C.C."/>
            <person name="Podar M."/>
            <person name="Brandt C.C."/>
            <person name="Teshima H."/>
            <person name="Detter J.C."/>
            <person name="Han C.S."/>
            <person name="Land M.L."/>
            <person name="Lucas S."/>
            <person name="Han J."/>
            <person name="Pennacchio L."/>
            <person name="Nolan M."/>
            <person name="Pitluck S."/>
            <person name="Woyke T."/>
            <person name="Goodwin L."/>
            <person name="Palumbo A.V."/>
            <person name="Elias D.A."/>
        </authorList>
    </citation>
    <scope>NUCLEOTIDE SEQUENCE [LARGE SCALE GENOMIC DNA]</scope>
    <source>
        <strain evidence="4 5">Walvis Bay</strain>
    </source>
</reference>
<feature type="domain" description="PAC" evidence="3">
    <location>
        <begin position="355"/>
        <end position="407"/>
    </location>
</feature>
<feature type="domain" description="PAS" evidence="2">
    <location>
        <begin position="48"/>
        <end position="100"/>
    </location>
</feature>
<dbReference type="Gene3D" id="3.30.450.20">
    <property type="entry name" value="PAS domain"/>
    <property type="match status" value="3"/>
</dbReference>
<dbReference type="Pfam" id="PF02518">
    <property type="entry name" value="HATPase_c"/>
    <property type="match status" value="1"/>
</dbReference>
<dbReference type="AlphaFoldDB" id="F3Z0R4"/>
<dbReference type="PROSITE" id="PS50113">
    <property type="entry name" value="PAC"/>
    <property type="match status" value="2"/>
</dbReference>
<dbReference type="NCBIfam" id="TIGR00229">
    <property type="entry name" value="sensory_box"/>
    <property type="match status" value="3"/>
</dbReference>
<evidence type="ECO:0000313" key="4">
    <source>
        <dbReference type="EMBL" id="EGJ49888.1"/>
    </source>
</evidence>
<protein>
    <submittedName>
        <fullName evidence="4">Signal transduction histidine kinase</fullName>
    </submittedName>
</protein>
<evidence type="ECO:0000259" key="3">
    <source>
        <dbReference type="PROSITE" id="PS50113"/>
    </source>
</evidence>
<keyword evidence="4" id="KW-0418">Kinase</keyword>
<dbReference type="InterPro" id="IPR000014">
    <property type="entry name" value="PAS"/>
</dbReference>
<dbReference type="Pfam" id="PF13188">
    <property type="entry name" value="PAS_8"/>
    <property type="match status" value="1"/>
</dbReference>
<dbReference type="EMBL" id="CP003221">
    <property type="protein sequence ID" value="EGJ49888.1"/>
    <property type="molecule type" value="Genomic_DNA"/>
</dbReference>
<evidence type="ECO:0000259" key="2">
    <source>
        <dbReference type="PROSITE" id="PS50112"/>
    </source>
</evidence>
<dbReference type="SMART" id="SM00086">
    <property type="entry name" value="PAC"/>
    <property type="match status" value="2"/>
</dbReference>
<dbReference type="Gene3D" id="3.30.565.10">
    <property type="entry name" value="Histidine kinase-like ATPase, C-terminal domain"/>
    <property type="match status" value="1"/>
</dbReference>
<dbReference type="RefSeq" id="WP_014259670.1">
    <property type="nucleotide sequence ID" value="NC_016629.1"/>
</dbReference>
<dbReference type="Pfam" id="PF07568">
    <property type="entry name" value="HisKA_2"/>
    <property type="match status" value="1"/>
</dbReference>
<sequence>MDKDLETGPEPWAAGGVEGCTVLGDARERQRLAFELCPEAMSINRLSDGVCLDVNQRFSEMLGYGRDEVLGRTSLGLDLWVDPGQRERFAQALRATGRLEGFEASLLHRDGSSQRGDISARIVNLDGEPCVVSVFREMSRSRHAEFQVGSNELERTDGDRSYRLLVDNAFEGIAVIREEHICFANPRFLQICGYSREELAHKSIFDLIHPEERGKILLRHKQRLSGVRMPMTYDMRGLCKSGQEIWLLVNSESIDWCGGSAVLICVSDISRQKRAEEALRKSQMLYQAIVEDQTELVCRFTPDTRLTFINDAFARFFGCAKDELLGMRFLDLVPEADQEDLSAYLAGFCRERPSNCLEHCVLSTNGRKTWLQRCDRALLDDDGQIVEFQCVGRDTTKRRLYEEQIVKSLQEKEILLREIHHRVKNNLQIISSLLHLQAATDQSGAHRDLFVESQNRILTMALVHEELYRSDDLASIDLLAYMRKLLDRLLSAMGDRRRIQGMVDGESVALTIDAAIPSGLIVNELVTNSFKHAFGHHAAGRISISVSRSGERAILEISDTGRGLPEGYDFRTAKSLGLQLVVRLVKQLHGSIELVPGAGTHFRLNFPVR</sequence>